<feature type="region of interest" description="Disordered" evidence="1">
    <location>
        <begin position="70"/>
        <end position="103"/>
    </location>
</feature>
<protein>
    <submittedName>
        <fullName evidence="2">Uncharacterized protein</fullName>
    </submittedName>
</protein>
<reference evidence="2 3" key="1">
    <citation type="journal article" date="2015" name="Genome Biol. Evol.">
        <title>Comparative Genomics of a Bacterivorous Green Alga Reveals Evolutionary Causalities and Consequences of Phago-Mixotrophic Mode of Nutrition.</title>
        <authorList>
            <person name="Burns J.A."/>
            <person name="Paasch A."/>
            <person name="Narechania A."/>
            <person name="Kim E."/>
        </authorList>
    </citation>
    <scope>NUCLEOTIDE SEQUENCE [LARGE SCALE GENOMIC DNA]</scope>
    <source>
        <strain evidence="2 3">PLY_AMNH</strain>
    </source>
</reference>
<gene>
    <name evidence="2" type="ORF">CYMTET_24770</name>
</gene>
<dbReference type="AlphaFoldDB" id="A0AAE0FVW6"/>
<keyword evidence="3" id="KW-1185">Reference proteome</keyword>
<evidence type="ECO:0000313" key="2">
    <source>
        <dbReference type="EMBL" id="KAK3266618.1"/>
    </source>
</evidence>
<feature type="region of interest" description="Disordered" evidence="1">
    <location>
        <begin position="1"/>
        <end position="21"/>
    </location>
</feature>
<name>A0AAE0FVW6_9CHLO</name>
<sequence length="311" mass="34451">MANSDTSEEVDRIPDTTQNDACQEELWSSLVGTGATVRNNPTYEKDDKIYSSPIREVAESFIAARTSMDRLHSEENATSAEQFNSMEQDNCTTPPSNQKRNTAPSIDLSEISMTSEALREHSPALQADSLTSPTQVLKKLARSQSAKCQAFLKNGDQDIAVHVQVTVTGLKIEDLNDGVLLGHFPLSRLIRWSLPQPDVFSVVVEMAEGVRNVKLFGKPDECRRTLAVFVKPVHLCPLSCSSYLTPTKPMLRTITLLPTCPKALSQELVHPRHGREDDETLYAAVQPVVSGHRYRDAPPRFEGPSVCQLHL</sequence>
<organism evidence="2 3">
    <name type="scientific">Cymbomonas tetramitiformis</name>
    <dbReference type="NCBI Taxonomy" id="36881"/>
    <lineage>
        <taxon>Eukaryota</taxon>
        <taxon>Viridiplantae</taxon>
        <taxon>Chlorophyta</taxon>
        <taxon>Pyramimonadophyceae</taxon>
        <taxon>Pyramimonadales</taxon>
        <taxon>Pyramimonadaceae</taxon>
        <taxon>Cymbomonas</taxon>
    </lineage>
</organism>
<evidence type="ECO:0000256" key="1">
    <source>
        <dbReference type="SAM" id="MobiDB-lite"/>
    </source>
</evidence>
<comment type="caution">
    <text evidence="2">The sequence shown here is derived from an EMBL/GenBank/DDBJ whole genome shotgun (WGS) entry which is preliminary data.</text>
</comment>
<dbReference type="Proteomes" id="UP001190700">
    <property type="component" value="Unassembled WGS sequence"/>
</dbReference>
<evidence type="ECO:0000313" key="3">
    <source>
        <dbReference type="Proteomes" id="UP001190700"/>
    </source>
</evidence>
<feature type="compositionally biased region" description="Polar residues" evidence="1">
    <location>
        <begin position="76"/>
        <end position="103"/>
    </location>
</feature>
<dbReference type="EMBL" id="LGRX02012929">
    <property type="protein sequence ID" value="KAK3266618.1"/>
    <property type="molecule type" value="Genomic_DNA"/>
</dbReference>
<accession>A0AAE0FVW6</accession>
<proteinExistence type="predicted"/>